<dbReference type="Pfam" id="PF00528">
    <property type="entry name" value="BPD_transp_1"/>
    <property type="match status" value="1"/>
</dbReference>
<comment type="subcellular location">
    <subcellularLocation>
        <location evidence="1 7">Cell membrane</location>
        <topology evidence="1 7">Multi-pass membrane protein</topology>
    </subcellularLocation>
</comment>
<comment type="caution">
    <text evidence="9">The sequence shown here is derived from an EMBL/GenBank/DDBJ whole genome shotgun (WGS) entry which is preliminary data.</text>
</comment>
<sequence length="296" mass="33611">MRRLSVAFVERGIITLIGLIFLGSSPAIFTLNSEIRIDLMGYFGQIVETIKLFFSNPLEITYYASGVERTLLPSMLGPYLYSLTILISALILSIIFSVLLSYIQVILPRRLSAYYKSFITVLNSAPDVLIIVLLQLLIIAIYKKTDILLFNIISLYDNPTYVLPIICLSIAPTIHLTKMVSLYINEEKNKNYILLAKGKGFSSHRVILIHILRNVLLKIVSHFRSHFVFMLSNLFVLEYIFNIYGITNFLYKYGTANSEVLTVGLILICLPTQILLGIIEWLIKLIFKGGMTVEKI</sequence>
<reference evidence="10" key="1">
    <citation type="journal article" date="2019" name="Int. J. Syst. Evol. Microbiol.">
        <title>The Global Catalogue of Microorganisms (GCM) 10K type strain sequencing project: providing services to taxonomists for standard genome sequencing and annotation.</title>
        <authorList>
            <consortium name="The Broad Institute Genomics Platform"/>
            <consortium name="The Broad Institute Genome Sequencing Center for Infectious Disease"/>
            <person name="Wu L."/>
            <person name="Ma J."/>
        </authorList>
    </citation>
    <scope>NUCLEOTIDE SEQUENCE [LARGE SCALE GENOMIC DNA]</scope>
    <source>
        <strain evidence="10">CCUG 49339</strain>
    </source>
</reference>
<dbReference type="InterPro" id="IPR035906">
    <property type="entry name" value="MetI-like_sf"/>
</dbReference>
<dbReference type="PANTHER" id="PTHR30465:SF44">
    <property type="entry name" value="ABC-TYPE DIPEPTIDE_OLIGOPEPTIDE TRANSPORT SYSTEM, PERMEASE COMPONENT"/>
    <property type="match status" value="1"/>
</dbReference>
<feature type="transmembrane region" description="Helical" evidence="7">
    <location>
        <begin position="119"/>
        <end position="141"/>
    </location>
</feature>
<proteinExistence type="inferred from homology"/>
<feature type="transmembrane region" description="Helical" evidence="7">
    <location>
        <begin position="79"/>
        <end position="107"/>
    </location>
</feature>
<evidence type="ECO:0000256" key="4">
    <source>
        <dbReference type="ARBA" id="ARBA00022692"/>
    </source>
</evidence>
<dbReference type="Proteomes" id="UP001597214">
    <property type="component" value="Unassembled WGS sequence"/>
</dbReference>
<comment type="similarity">
    <text evidence="7">Belongs to the binding-protein-dependent transport system permease family.</text>
</comment>
<organism evidence="9 10">
    <name type="scientific">Bacillus salitolerans</name>
    <dbReference type="NCBI Taxonomy" id="1437434"/>
    <lineage>
        <taxon>Bacteria</taxon>
        <taxon>Bacillati</taxon>
        <taxon>Bacillota</taxon>
        <taxon>Bacilli</taxon>
        <taxon>Bacillales</taxon>
        <taxon>Bacillaceae</taxon>
        <taxon>Bacillus</taxon>
    </lineage>
</organism>
<keyword evidence="2 7" id="KW-0813">Transport</keyword>
<keyword evidence="10" id="KW-1185">Reference proteome</keyword>
<keyword evidence="6 7" id="KW-0472">Membrane</keyword>
<feature type="transmembrane region" description="Helical" evidence="7">
    <location>
        <begin position="227"/>
        <end position="251"/>
    </location>
</feature>
<dbReference type="EMBL" id="JBHUEM010000019">
    <property type="protein sequence ID" value="MFD1737196.1"/>
    <property type="molecule type" value="Genomic_DNA"/>
</dbReference>
<evidence type="ECO:0000256" key="3">
    <source>
        <dbReference type="ARBA" id="ARBA00022475"/>
    </source>
</evidence>
<evidence type="ECO:0000256" key="1">
    <source>
        <dbReference type="ARBA" id="ARBA00004651"/>
    </source>
</evidence>
<evidence type="ECO:0000256" key="5">
    <source>
        <dbReference type="ARBA" id="ARBA00022989"/>
    </source>
</evidence>
<protein>
    <submittedName>
        <fullName evidence="9">ABC transporter permease subunit</fullName>
    </submittedName>
</protein>
<dbReference type="Gene3D" id="1.10.3720.10">
    <property type="entry name" value="MetI-like"/>
    <property type="match status" value="1"/>
</dbReference>
<keyword evidence="5 7" id="KW-1133">Transmembrane helix</keyword>
<keyword evidence="3" id="KW-1003">Cell membrane</keyword>
<evidence type="ECO:0000313" key="9">
    <source>
        <dbReference type="EMBL" id="MFD1737196.1"/>
    </source>
</evidence>
<dbReference type="RefSeq" id="WP_377928399.1">
    <property type="nucleotide sequence ID" value="NZ_JBHUEM010000019.1"/>
</dbReference>
<feature type="domain" description="ABC transmembrane type-1" evidence="8">
    <location>
        <begin position="79"/>
        <end position="279"/>
    </location>
</feature>
<dbReference type="InterPro" id="IPR000515">
    <property type="entry name" value="MetI-like"/>
</dbReference>
<dbReference type="PROSITE" id="PS50928">
    <property type="entry name" value="ABC_TM1"/>
    <property type="match status" value="1"/>
</dbReference>
<evidence type="ECO:0000256" key="7">
    <source>
        <dbReference type="RuleBase" id="RU363032"/>
    </source>
</evidence>
<evidence type="ECO:0000313" key="10">
    <source>
        <dbReference type="Proteomes" id="UP001597214"/>
    </source>
</evidence>
<evidence type="ECO:0000256" key="2">
    <source>
        <dbReference type="ARBA" id="ARBA00022448"/>
    </source>
</evidence>
<dbReference type="PANTHER" id="PTHR30465">
    <property type="entry name" value="INNER MEMBRANE ABC TRANSPORTER"/>
    <property type="match status" value="1"/>
</dbReference>
<evidence type="ECO:0000256" key="6">
    <source>
        <dbReference type="ARBA" id="ARBA00023136"/>
    </source>
</evidence>
<keyword evidence="4 7" id="KW-0812">Transmembrane</keyword>
<feature type="transmembrane region" description="Helical" evidence="7">
    <location>
        <begin position="161"/>
        <end position="184"/>
    </location>
</feature>
<name>A0ABW4LQS6_9BACI</name>
<gene>
    <name evidence="9" type="ORF">ACFSCX_11600</name>
</gene>
<accession>A0ABW4LQS6</accession>
<feature type="transmembrane region" description="Helical" evidence="7">
    <location>
        <begin position="263"/>
        <end position="287"/>
    </location>
</feature>
<feature type="transmembrane region" description="Helical" evidence="7">
    <location>
        <begin position="12"/>
        <end position="31"/>
    </location>
</feature>
<evidence type="ECO:0000259" key="8">
    <source>
        <dbReference type="PROSITE" id="PS50928"/>
    </source>
</evidence>
<dbReference type="SUPFAM" id="SSF161098">
    <property type="entry name" value="MetI-like"/>
    <property type="match status" value="1"/>
</dbReference>